<dbReference type="GO" id="GO:0009927">
    <property type="term" value="F:histidine phosphotransfer kinase activity"/>
    <property type="evidence" value="ECO:0007669"/>
    <property type="project" value="TreeGrafter"/>
</dbReference>
<dbReference type="RefSeq" id="WP_090027869.1">
    <property type="nucleotide sequence ID" value="NZ_FNEB01000002.1"/>
</dbReference>
<evidence type="ECO:0000313" key="8">
    <source>
        <dbReference type="EMBL" id="SDI38809.1"/>
    </source>
</evidence>
<dbReference type="Pfam" id="PF00512">
    <property type="entry name" value="HisKA"/>
    <property type="match status" value="1"/>
</dbReference>
<dbReference type="EMBL" id="FNEB01000002">
    <property type="protein sequence ID" value="SDI38809.1"/>
    <property type="molecule type" value="Genomic_DNA"/>
</dbReference>
<evidence type="ECO:0000313" key="9">
    <source>
        <dbReference type="Proteomes" id="UP000199340"/>
    </source>
</evidence>
<dbReference type="Gene3D" id="3.30.450.20">
    <property type="entry name" value="PAS domain"/>
    <property type="match status" value="1"/>
</dbReference>
<name>A0A1G8K650_9RHOB</name>
<keyword evidence="9" id="KW-1185">Reference proteome</keyword>
<dbReference type="GO" id="GO:0000155">
    <property type="term" value="F:phosphorelay sensor kinase activity"/>
    <property type="evidence" value="ECO:0007669"/>
    <property type="project" value="InterPro"/>
</dbReference>
<evidence type="ECO:0000256" key="1">
    <source>
        <dbReference type="ARBA" id="ARBA00000085"/>
    </source>
</evidence>
<evidence type="ECO:0000256" key="3">
    <source>
        <dbReference type="ARBA" id="ARBA00022553"/>
    </source>
</evidence>
<dbReference type="InterPro" id="IPR003661">
    <property type="entry name" value="HisK_dim/P_dom"/>
</dbReference>
<dbReference type="SUPFAM" id="SSF55874">
    <property type="entry name" value="ATPase domain of HSP90 chaperone/DNA topoisomerase II/histidine kinase"/>
    <property type="match status" value="1"/>
</dbReference>
<evidence type="ECO:0000256" key="2">
    <source>
        <dbReference type="ARBA" id="ARBA00012438"/>
    </source>
</evidence>
<dbReference type="SUPFAM" id="SSF55785">
    <property type="entry name" value="PYP-like sensor domain (PAS domain)"/>
    <property type="match status" value="1"/>
</dbReference>
<dbReference type="Gene3D" id="3.30.565.10">
    <property type="entry name" value="Histidine kinase-like ATPase, C-terminal domain"/>
    <property type="match status" value="1"/>
</dbReference>
<feature type="transmembrane region" description="Helical" evidence="6">
    <location>
        <begin position="152"/>
        <end position="173"/>
    </location>
</feature>
<dbReference type="GO" id="GO:0005886">
    <property type="term" value="C:plasma membrane"/>
    <property type="evidence" value="ECO:0007669"/>
    <property type="project" value="TreeGrafter"/>
</dbReference>
<evidence type="ECO:0000259" key="7">
    <source>
        <dbReference type="PROSITE" id="PS50109"/>
    </source>
</evidence>
<dbReference type="CDD" id="cd00082">
    <property type="entry name" value="HisKA"/>
    <property type="match status" value="1"/>
</dbReference>
<dbReference type="Gene3D" id="1.10.287.130">
    <property type="match status" value="1"/>
</dbReference>
<feature type="transmembrane region" description="Helical" evidence="6">
    <location>
        <begin position="36"/>
        <end position="54"/>
    </location>
</feature>
<dbReference type="EC" id="2.7.13.3" evidence="2"/>
<feature type="domain" description="Histidine kinase" evidence="7">
    <location>
        <begin position="375"/>
        <end position="594"/>
    </location>
</feature>
<dbReference type="Proteomes" id="UP000199340">
    <property type="component" value="Unassembled WGS sequence"/>
</dbReference>
<proteinExistence type="predicted"/>
<dbReference type="PRINTS" id="PR00344">
    <property type="entry name" value="BCTRLSENSOR"/>
</dbReference>
<dbReference type="InterPro" id="IPR035965">
    <property type="entry name" value="PAS-like_dom_sf"/>
</dbReference>
<keyword evidence="6" id="KW-1133">Transmembrane helix</keyword>
<dbReference type="PANTHER" id="PTHR43047">
    <property type="entry name" value="TWO-COMPONENT HISTIDINE PROTEIN KINASE"/>
    <property type="match status" value="1"/>
</dbReference>
<keyword evidence="6" id="KW-0472">Membrane</keyword>
<keyword evidence="4" id="KW-0808">Transferase</keyword>
<evidence type="ECO:0000256" key="5">
    <source>
        <dbReference type="ARBA" id="ARBA00022777"/>
    </source>
</evidence>
<dbReference type="PROSITE" id="PS50109">
    <property type="entry name" value="HIS_KIN"/>
    <property type="match status" value="1"/>
</dbReference>
<feature type="transmembrane region" description="Helical" evidence="6">
    <location>
        <begin position="107"/>
        <end position="132"/>
    </location>
</feature>
<dbReference type="InterPro" id="IPR036890">
    <property type="entry name" value="HATPase_C_sf"/>
</dbReference>
<gene>
    <name evidence="8" type="ORF">SAMN05421850_102415</name>
</gene>
<accession>A0A1G8K650</accession>
<keyword evidence="6" id="KW-0812">Transmembrane</keyword>
<organism evidence="8 9">
    <name type="scientific">Lutimaribacter saemankumensis</name>
    <dbReference type="NCBI Taxonomy" id="490829"/>
    <lineage>
        <taxon>Bacteria</taxon>
        <taxon>Pseudomonadati</taxon>
        <taxon>Pseudomonadota</taxon>
        <taxon>Alphaproteobacteria</taxon>
        <taxon>Rhodobacterales</taxon>
        <taxon>Roseobacteraceae</taxon>
        <taxon>Lutimaribacter</taxon>
    </lineage>
</organism>
<dbReference type="InterPro" id="IPR003594">
    <property type="entry name" value="HATPase_dom"/>
</dbReference>
<evidence type="ECO:0000256" key="4">
    <source>
        <dbReference type="ARBA" id="ARBA00022679"/>
    </source>
</evidence>
<dbReference type="PANTHER" id="PTHR43047:SF72">
    <property type="entry name" value="OSMOSENSING HISTIDINE PROTEIN KINASE SLN1"/>
    <property type="match status" value="1"/>
</dbReference>
<dbReference type="InterPro" id="IPR031621">
    <property type="entry name" value="HisKA_7TM"/>
</dbReference>
<feature type="transmembrane region" description="Helical" evidence="6">
    <location>
        <begin position="185"/>
        <end position="206"/>
    </location>
</feature>
<dbReference type="Pfam" id="PF16927">
    <property type="entry name" value="HisKA_7TM"/>
    <property type="match status" value="1"/>
</dbReference>
<sequence>MNCLTPLTFALPALVAATLWIACAAVLIWVVRNHRFAGKAAFVLTLAAMLWWLFTVALDLASQEEACKVGWSLAAWPGITLLPIAWAFFVYDYTINTKEKRQTLRRVLYVGLPALVSIIALTNGQTHLLYGTDTRLVTEGSKSYVDFDHGPLFYAVAAGLYVFVLGALTVLAYAFAGAKNTIRPFLGVLFLITVAPLLANVAYIGWDFTFFGFDPTPFMFAVALIALSWLIVNNTLMDTVAQGRRLLFYATNDPVILVDAAGRFIAANSAAKAFFGKKLPHEGQPLGYMTLLAPIVAGLNEVSEQMTSDVIRYMDRVFEPRILPIENPVGSKGNPLGWVISFVDISERERSSEALREALARAEAANEAKSQFLAMISHELRTPLSSVKGGLDLALNGVVGDVSDPLRNLLSIAQRNSLRLMKLIEDVLDLQKLDLSTIKLETQNIHAEDFLREVTEEYEAYADEANVKLEIISCDVNAILRADPFRLRQVIGNVISNAVKFSERGGKVECSAIVMGSHLRISVRDSGVGIPEDQEDIVFGRFGQVKSSLSHVSGGSGLGLHIAKLLIERMGGSISYESELGVGTTFNIDTPLSGS</sequence>
<protein>
    <recommendedName>
        <fullName evidence="2">histidine kinase</fullName>
        <ecNumber evidence="2">2.7.13.3</ecNumber>
    </recommendedName>
</protein>
<dbReference type="InterPro" id="IPR036097">
    <property type="entry name" value="HisK_dim/P_sf"/>
</dbReference>
<dbReference type="STRING" id="490829.SAMN05421850_102415"/>
<dbReference type="OrthoDB" id="7179697at2"/>
<dbReference type="SUPFAM" id="SSF47384">
    <property type="entry name" value="Homodimeric domain of signal transducing histidine kinase"/>
    <property type="match status" value="1"/>
</dbReference>
<dbReference type="InterPro" id="IPR004358">
    <property type="entry name" value="Sig_transdc_His_kin-like_C"/>
</dbReference>
<feature type="transmembrane region" description="Helical" evidence="6">
    <location>
        <begin position="218"/>
        <end position="236"/>
    </location>
</feature>
<dbReference type="FunFam" id="3.30.565.10:FF:000006">
    <property type="entry name" value="Sensor histidine kinase WalK"/>
    <property type="match status" value="1"/>
</dbReference>
<keyword evidence="5 8" id="KW-0418">Kinase</keyword>
<evidence type="ECO:0000256" key="6">
    <source>
        <dbReference type="SAM" id="Phobius"/>
    </source>
</evidence>
<feature type="transmembrane region" description="Helical" evidence="6">
    <location>
        <begin position="6"/>
        <end position="29"/>
    </location>
</feature>
<dbReference type="AlphaFoldDB" id="A0A1G8K650"/>
<dbReference type="SMART" id="SM00387">
    <property type="entry name" value="HATPase_c"/>
    <property type="match status" value="1"/>
</dbReference>
<keyword evidence="3" id="KW-0597">Phosphoprotein</keyword>
<comment type="catalytic activity">
    <reaction evidence="1">
        <text>ATP + protein L-histidine = ADP + protein N-phospho-L-histidine.</text>
        <dbReference type="EC" id="2.7.13.3"/>
    </reaction>
</comment>
<dbReference type="SMART" id="SM00388">
    <property type="entry name" value="HisKA"/>
    <property type="match status" value="1"/>
</dbReference>
<dbReference type="InterPro" id="IPR005467">
    <property type="entry name" value="His_kinase_dom"/>
</dbReference>
<reference evidence="8 9" key="1">
    <citation type="submission" date="2016-10" db="EMBL/GenBank/DDBJ databases">
        <authorList>
            <person name="de Groot N.N."/>
        </authorList>
    </citation>
    <scope>NUCLEOTIDE SEQUENCE [LARGE SCALE GENOMIC DNA]</scope>
    <source>
        <strain evidence="8 9">DSM 28010</strain>
    </source>
</reference>
<feature type="transmembrane region" description="Helical" evidence="6">
    <location>
        <begin position="74"/>
        <end position="95"/>
    </location>
</feature>
<dbReference type="Pfam" id="PF02518">
    <property type="entry name" value="HATPase_c"/>
    <property type="match status" value="1"/>
</dbReference>